<feature type="active site" description="Proton donor/acceptor" evidence="2">
    <location>
        <position position="191"/>
    </location>
</feature>
<dbReference type="Pfam" id="PF08450">
    <property type="entry name" value="SGL"/>
    <property type="match status" value="1"/>
</dbReference>
<dbReference type="Gene3D" id="2.120.10.30">
    <property type="entry name" value="TolB, C-terminal domain"/>
    <property type="match status" value="1"/>
</dbReference>
<dbReference type="InterPro" id="IPR013658">
    <property type="entry name" value="SGL"/>
</dbReference>
<feature type="binding site" evidence="3">
    <location>
        <position position="143"/>
    </location>
    <ligand>
        <name>a divalent metal cation</name>
        <dbReference type="ChEBI" id="CHEBI:60240"/>
    </ligand>
</feature>
<dbReference type="RefSeq" id="WP_006503328.1">
    <property type="nucleotide sequence ID" value="NZ_BAGZ01000012.1"/>
</dbReference>
<dbReference type="AlphaFoldDB" id="K6V8N5"/>
<dbReference type="OrthoDB" id="2633250at2"/>
<dbReference type="InterPro" id="IPR011042">
    <property type="entry name" value="6-blade_b-propeller_TolB-like"/>
</dbReference>
<keyword evidence="6" id="KW-1185">Reference proteome</keyword>
<dbReference type="InterPro" id="IPR005511">
    <property type="entry name" value="SMP-30"/>
</dbReference>
<dbReference type="SUPFAM" id="SSF63829">
    <property type="entry name" value="Calcium-dependent phosphotriesterase"/>
    <property type="match status" value="1"/>
</dbReference>
<dbReference type="PANTHER" id="PTHR10907">
    <property type="entry name" value="REGUCALCIN"/>
    <property type="match status" value="1"/>
</dbReference>
<evidence type="ECO:0000256" key="2">
    <source>
        <dbReference type="PIRSR" id="PIRSR605511-1"/>
    </source>
</evidence>
<feature type="binding site" evidence="3">
    <location>
        <position position="97"/>
    </location>
    <ligand>
        <name>substrate</name>
    </ligand>
</feature>
<organism evidence="5 6">
    <name type="scientific">Austwickia chelonae NBRC 105200</name>
    <dbReference type="NCBI Taxonomy" id="1184607"/>
    <lineage>
        <taxon>Bacteria</taxon>
        <taxon>Bacillati</taxon>
        <taxon>Actinomycetota</taxon>
        <taxon>Actinomycetes</taxon>
        <taxon>Micrococcales</taxon>
        <taxon>Dermatophilaceae</taxon>
        <taxon>Austwickia</taxon>
    </lineage>
</organism>
<accession>K6V8N5</accession>
<sequence>MRAERITDVIAYHMEGPCWWPAWGGLRCVDMLDGEVVSIDMSGRSSRQKVDRVAACVRPRERGGMIVAVERGFALVDPDGTLTRLPSVWEDPALRMNEGACAPDGSMYAGQMAYDKTKGAAAMFRITPERKVTRVFDGLTISNGLDWSPDGSLAYYVDTDTSRVDVFDWSAEGGLTGRRPFVEIPDGGRPDGLVVDAEGGVWVAVANGGRVEHYTVSGELAEVVEVGARKVTACTFGGEGLDRLFITTSREGVPEGEDPQAGSLFVVEPGVVGKLPGVFAG</sequence>
<comment type="caution">
    <text evidence="5">The sequence shown here is derived from an EMBL/GenBank/DDBJ whole genome shotgun (WGS) entry which is preliminary data.</text>
</comment>
<dbReference type="GO" id="GO:0004341">
    <property type="term" value="F:gluconolactonase activity"/>
    <property type="evidence" value="ECO:0007669"/>
    <property type="project" value="TreeGrafter"/>
</dbReference>
<feature type="binding site" evidence="3">
    <location>
        <position position="95"/>
    </location>
    <ligand>
        <name>substrate</name>
    </ligand>
</feature>
<dbReference type="GO" id="GO:0005509">
    <property type="term" value="F:calcium ion binding"/>
    <property type="evidence" value="ECO:0007669"/>
    <property type="project" value="TreeGrafter"/>
</dbReference>
<evidence type="ECO:0000313" key="6">
    <source>
        <dbReference type="Proteomes" id="UP000008495"/>
    </source>
</evidence>
<dbReference type="GO" id="GO:0019853">
    <property type="term" value="P:L-ascorbic acid biosynthetic process"/>
    <property type="evidence" value="ECO:0007669"/>
    <property type="project" value="TreeGrafter"/>
</dbReference>
<protein>
    <submittedName>
        <fullName evidence="5">Putative gluconolactonase</fullName>
    </submittedName>
</protein>
<evidence type="ECO:0000256" key="3">
    <source>
        <dbReference type="PIRSR" id="PIRSR605511-2"/>
    </source>
</evidence>
<keyword evidence="3" id="KW-0479">Metal-binding</keyword>
<dbReference type="EMBL" id="BAGZ01000012">
    <property type="protein sequence ID" value="GAB78573.1"/>
    <property type="molecule type" value="Genomic_DNA"/>
</dbReference>
<proteinExistence type="inferred from homology"/>
<evidence type="ECO:0000313" key="5">
    <source>
        <dbReference type="EMBL" id="GAB78573.1"/>
    </source>
</evidence>
<dbReference type="STRING" id="100225.SAMN05421595_2852"/>
<comment type="cofactor">
    <cofactor evidence="3">
        <name>Zn(2+)</name>
        <dbReference type="ChEBI" id="CHEBI:29105"/>
    </cofactor>
    <text evidence="3">Binds 1 divalent metal cation per subunit.</text>
</comment>
<name>K6V8N5_9MICO</name>
<feature type="binding site" evidence="3">
    <location>
        <position position="15"/>
    </location>
    <ligand>
        <name>a divalent metal cation</name>
        <dbReference type="ChEBI" id="CHEBI:60240"/>
    </ligand>
</feature>
<feature type="binding site" evidence="3">
    <location>
        <position position="191"/>
    </location>
    <ligand>
        <name>a divalent metal cation</name>
        <dbReference type="ChEBI" id="CHEBI:60240"/>
    </ligand>
</feature>
<dbReference type="PANTHER" id="PTHR10907:SF47">
    <property type="entry name" value="REGUCALCIN"/>
    <property type="match status" value="1"/>
</dbReference>
<evidence type="ECO:0000259" key="4">
    <source>
        <dbReference type="Pfam" id="PF08450"/>
    </source>
</evidence>
<dbReference type="Proteomes" id="UP000008495">
    <property type="component" value="Unassembled WGS sequence"/>
</dbReference>
<feature type="domain" description="SMP-30/Gluconolactonase/LRE-like region" evidence="4">
    <location>
        <begin position="15"/>
        <end position="249"/>
    </location>
</feature>
<dbReference type="eggNOG" id="COG3386">
    <property type="taxonomic scope" value="Bacteria"/>
</dbReference>
<reference evidence="5 6" key="1">
    <citation type="submission" date="2012-08" db="EMBL/GenBank/DDBJ databases">
        <title>Whole genome shotgun sequence of Austwickia chelonae NBRC 105200.</title>
        <authorList>
            <person name="Yoshida I."/>
            <person name="Hosoyama A."/>
            <person name="Tsuchikane K."/>
            <person name="Katsumata H."/>
            <person name="Ando Y."/>
            <person name="Ohji S."/>
            <person name="Hamada M."/>
            <person name="Tamura T."/>
            <person name="Yamazoe A."/>
            <person name="Yamazaki S."/>
            <person name="Fujita N."/>
        </authorList>
    </citation>
    <scope>NUCLEOTIDE SEQUENCE [LARGE SCALE GENOMIC DNA]</scope>
    <source>
        <strain evidence="5 6">NBRC 105200</strain>
    </source>
</reference>
<dbReference type="PRINTS" id="PR01790">
    <property type="entry name" value="SMP30FAMILY"/>
</dbReference>
<keyword evidence="3" id="KW-0862">Zinc</keyword>
<comment type="similarity">
    <text evidence="1">Belongs to the SMP-30/CGR1 family.</text>
</comment>
<gene>
    <name evidence="5" type="ORF">AUCHE_12_00180</name>
</gene>
<feature type="binding site" evidence="3">
    <location>
        <position position="115"/>
    </location>
    <ligand>
        <name>substrate</name>
    </ligand>
</feature>
<evidence type="ECO:0000256" key="1">
    <source>
        <dbReference type="ARBA" id="ARBA00008853"/>
    </source>
</evidence>